<organism evidence="2">
    <name type="scientific">viral metagenome</name>
    <dbReference type="NCBI Taxonomy" id="1070528"/>
    <lineage>
        <taxon>unclassified sequences</taxon>
        <taxon>metagenomes</taxon>
        <taxon>organismal metagenomes</taxon>
    </lineage>
</organism>
<protein>
    <submittedName>
        <fullName evidence="2">Uncharacterized protein</fullName>
    </submittedName>
</protein>
<sequence length="238" mass="25844">MATEAPIPTGQIGVTDGAADAAGEAPEAQKTFTQQQVEAIVASRLRNQKKAEAELKAKMADLERRLSTLKDDDDEDAPLLSPASSAVAAPAKPEQGDRWKRKLDRIRADFEVERQEMLAKLSQADKSHNLTRIQHSLMAELSKRGTVRDVQSVMQLTGGEFDVVDGQVMPKGEDASTVSEFYDKWLASHPVFVSAPPAGGGERPGKLPALGKKRVADMTEAEAHHHAVGRLFGQTRNK</sequence>
<accession>A0A6M3XFE1</accession>
<evidence type="ECO:0000256" key="1">
    <source>
        <dbReference type="SAM" id="MobiDB-lite"/>
    </source>
</evidence>
<name>A0A6M3XFE1_9ZZZZ</name>
<reference evidence="2" key="1">
    <citation type="submission" date="2020-03" db="EMBL/GenBank/DDBJ databases">
        <title>The deep terrestrial virosphere.</title>
        <authorList>
            <person name="Holmfeldt K."/>
            <person name="Nilsson E."/>
            <person name="Simone D."/>
            <person name="Lopez-Fernandez M."/>
            <person name="Wu X."/>
            <person name="de Brujin I."/>
            <person name="Lundin D."/>
            <person name="Andersson A."/>
            <person name="Bertilsson S."/>
            <person name="Dopson M."/>
        </authorList>
    </citation>
    <scope>NUCLEOTIDE SEQUENCE</scope>
    <source>
        <strain evidence="2">TM448B00723</strain>
    </source>
</reference>
<feature type="region of interest" description="Disordered" evidence="1">
    <location>
        <begin position="66"/>
        <end position="100"/>
    </location>
</feature>
<dbReference type="EMBL" id="MT144650">
    <property type="protein sequence ID" value="QJH96416.1"/>
    <property type="molecule type" value="Genomic_DNA"/>
</dbReference>
<feature type="compositionally biased region" description="Low complexity" evidence="1">
    <location>
        <begin position="78"/>
        <end position="91"/>
    </location>
</feature>
<feature type="compositionally biased region" description="Low complexity" evidence="1">
    <location>
        <begin position="16"/>
        <end position="28"/>
    </location>
</feature>
<feature type="region of interest" description="Disordered" evidence="1">
    <location>
        <begin position="1"/>
        <end position="29"/>
    </location>
</feature>
<dbReference type="AlphaFoldDB" id="A0A6M3XFE1"/>
<proteinExistence type="predicted"/>
<evidence type="ECO:0000313" key="2">
    <source>
        <dbReference type="EMBL" id="QJH96416.1"/>
    </source>
</evidence>
<gene>
    <name evidence="2" type="ORF">TM448B00723_0019</name>
</gene>